<proteinExistence type="predicted"/>
<dbReference type="EMBL" id="JACSDY010000002">
    <property type="protein sequence ID" value="KAF7434792.1"/>
    <property type="molecule type" value="Genomic_DNA"/>
</dbReference>
<sequence length="201" mass="22914">MWSLPSSNSHESLTFSQSTESLFLTPTPDPGSPSLRLDLSPYLYVLIKFGNFCGFKLKFTSRLLEKRDRTSKTFSSARTTINRNSVDSYSASRKTVDDSLTKSCPRNKLSKKPIMESNVSSSISVIGNLYESWTFIDLRSLLTPDLRTLITWVSIFTEARHINGALKRPLASRYEDKDKGEKKKKPYSRLHSILDEVRHNL</sequence>
<dbReference type="AlphaFoldDB" id="A0A834PB14"/>
<gene>
    <name evidence="1" type="ORF">H0235_002983</name>
</gene>
<evidence type="ECO:0000313" key="2">
    <source>
        <dbReference type="Proteomes" id="UP000600918"/>
    </source>
</evidence>
<protein>
    <submittedName>
        <fullName evidence="1">Uncharacterized protein</fullName>
    </submittedName>
</protein>
<comment type="caution">
    <text evidence="1">The sequence shown here is derived from an EMBL/GenBank/DDBJ whole genome shotgun (WGS) entry which is preliminary data.</text>
</comment>
<name>A0A834PB14_VESPE</name>
<evidence type="ECO:0000313" key="1">
    <source>
        <dbReference type="EMBL" id="KAF7434792.1"/>
    </source>
</evidence>
<accession>A0A834PB14</accession>
<dbReference type="Proteomes" id="UP000600918">
    <property type="component" value="Unassembled WGS sequence"/>
</dbReference>
<keyword evidence="2" id="KW-1185">Reference proteome</keyword>
<organism evidence="1 2">
    <name type="scientific">Vespula pensylvanica</name>
    <name type="common">Western yellow jacket</name>
    <name type="synonym">Wasp</name>
    <dbReference type="NCBI Taxonomy" id="30213"/>
    <lineage>
        <taxon>Eukaryota</taxon>
        <taxon>Metazoa</taxon>
        <taxon>Ecdysozoa</taxon>
        <taxon>Arthropoda</taxon>
        <taxon>Hexapoda</taxon>
        <taxon>Insecta</taxon>
        <taxon>Pterygota</taxon>
        <taxon>Neoptera</taxon>
        <taxon>Endopterygota</taxon>
        <taxon>Hymenoptera</taxon>
        <taxon>Apocrita</taxon>
        <taxon>Aculeata</taxon>
        <taxon>Vespoidea</taxon>
        <taxon>Vespidae</taxon>
        <taxon>Vespinae</taxon>
        <taxon>Vespula</taxon>
    </lineage>
</organism>
<reference evidence="1" key="1">
    <citation type="journal article" date="2020" name="G3 (Bethesda)">
        <title>High-Quality Assemblies for Three Invasive Social Wasps from the &lt;i&gt;Vespula&lt;/i&gt; Genus.</title>
        <authorList>
            <person name="Harrop T.W.R."/>
            <person name="Guhlin J."/>
            <person name="McLaughlin G.M."/>
            <person name="Permina E."/>
            <person name="Stockwell P."/>
            <person name="Gilligan J."/>
            <person name="Le Lec M.F."/>
            <person name="Gruber M.A.M."/>
            <person name="Quinn O."/>
            <person name="Lovegrove M."/>
            <person name="Duncan E.J."/>
            <person name="Remnant E.J."/>
            <person name="Van Eeckhoven J."/>
            <person name="Graham B."/>
            <person name="Knapp R.A."/>
            <person name="Langford K.W."/>
            <person name="Kronenberg Z."/>
            <person name="Press M.O."/>
            <person name="Eacker S.M."/>
            <person name="Wilson-Rankin E.E."/>
            <person name="Purcell J."/>
            <person name="Lester P.J."/>
            <person name="Dearden P.K."/>
        </authorList>
    </citation>
    <scope>NUCLEOTIDE SEQUENCE</scope>
    <source>
        <strain evidence="1">Volc-1</strain>
    </source>
</reference>